<feature type="domain" description="Dynamin N-terminal" evidence="9">
    <location>
        <begin position="59"/>
        <end position="218"/>
    </location>
</feature>
<dbReference type="Proteomes" id="UP001146468">
    <property type="component" value="Unassembled WGS sequence"/>
</dbReference>
<keyword evidence="5 8" id="KW-0472">Membrane</keyword>
<proteinExistence type="predicted"/>
<feature type="compositionally biased region" description="Low complexity" evidence="7">
    <location>
        <begin position="1"/>
        <end position="15"/>
    </location>
</feature>
<dbReference type="Pfam" id="PF00350">
    <property type="entry name" value="Dynamin_N"/>
    <property type="match status" value="1"/>
</dbReference>
<name>A0A9X3LUX8_9CORY</name>
<evidence type="ECO:0000259" key="9">
    <source>
        <dbReference type="Pfam" id="PF00350"/>
    </source>
</evidence>
<feature type="region of interest" description="Disordered" evidence="7">
    <location>
        <begin position="1"/>
        <end position="22"/>
    </location>
</feature>
<evidence type="ECO:0000256" key="6">
    <source>
        <dbReference type="SAM" id="Coils"/>
    </source>
</evidence>
<keyword evidence="8" id="KW-1133">Transmembrane helix</keyword>
<dbReference type="GO" id="GO:0016020">
    <property type="term" value="C:membrane"/>
    <property type="evidence" value="ECO:0007669"/>
    <property type="project" value="UniProtKB-SubCell"/>
</dbReference>
<dbReference type="GO" id="GO:0003924">
    <property type="term" value="F:GTPase activity"/>
    <property type="evidence" value="ECO:0007669"/>
    <property type="project" value="InterPro"/>
</dbReference>
<evidence type="ECO:0000313" key="10">
    <source>
        <dbReference type="EMBL" id="MCZ9294645.1"/>
    </source>
</evidence>
<keyword evidence="11" id="KW-1185">Reference proteome</keyword>
<evidence type="ECO:0000313" key="11">
    <source>
        <dbReference type="Proteomes" id="UP001146468"/>
    </source>
</evidence>
<dbReference type="PANTHER" id="PTHR10465:SF0">
    <property type="entry name" value="SARCALUMENIN"/>
    <property type="match status" value="1"/>
</dbReference>
<dbReference type="GO" id="GO:0005525">
    <property type="term" value="F:GTP binding"/>
    <property type="evidence" value="ECO:0007669"/>
    <property type="project" value="UniProtKB-KW"/>
</dbReference>
<keyword evidence="8" id="KW-0812">Transmembrane</keyword>
<feature type="transmembrane region" description="Helical" evidence="8">
    <location>
        <begin position="474"/>
        <end position="501"/>
    </location>
</feature>
<dbReference type="InterPro" id="IPR045063">
    <property type="entry name" value="Dynamin_N"/>
</dbReference>
<gene>
    <name evidence="10" type="ORF">L8U60_09135</name>
</gene>
<dbReference type="SUPFAM" id="SSF52540">
    <property type="entry name" value="P-loop containing nucleoside triphosphate hydrolases"/>
    <property type="match status" value="1"/>
</dbReference>
<evidence type="ECO:0000256" key="3">
    <source>
        <dbReference type="ARBA" id="ARBA00022801"/>
    </source>
</evidence>
<keyword evidence="6" id="KW-0175">Coiled coil</keyword>
<evidence type="ECO:0000256" key="5">
    <source>
        <dbReference type="ARBA" id="ARBA00023136"/>
    </source>
</evidence>
<protein>
    <submittedName>
        <fullName evidence="10">Dynamin family protein</fullName>
    </submittedName>
</protein>
<dbReference type="EMBL" id="JAKMUS010000016">
    <property type="protein sequence ID" value="MCZ9294645.1"/>
    <property type="molecule type" value="Genomic_DNA"/>
</dbReference>
<dbReference type="Gene3D" id="3.40.50.300">
    <property type="entry name" value="P-loop containing nucleotide triphosphate hydrolases"/>
    <property type="match status" value="1"/>
</dbReference>
<dbReference type="GO" id="GO:0008053">
    <property type="term" value="P:mitochondrial fusion"/>
    <property type="evidence" value="ECO:0007669"/>
    <property type="project" value="TreeGrafter"/>
</dbReference>
<evidence type="ECO:0000256" key="7">
    <source>
        <dbReference type="SAM" id="MobiDB-lite"/>
    </source>
</evidence>
<keyword evidence="2" id="KW-0547">Nucleotide-binding</keyword>
<reference evidence="10" key="1">
    <citation type="submission" date="2022-02" db="EMBL/GenBank/DDBJ databases">
        <title>Corynebacterium sp. from urogenital microbiome.</title>
        <authorList>
            <person name="Cappelli E.A."/>
            <person name="Ribeiro T.G."/>
            <person name="Peixe L."/>
        </authorList>
    </citation>
    <scope>NUCLEOTIDE SEQUENCE</scope>
    <source>
        <strain evidence="10">C8Ua_172</strain>
    </source>
</reference>
<evidence type="ECO:0000256" key="2">
    <source>
        <dbReference type="ARBA" id="ARBA00022741"/>
    </source>
</evidence>
<accession>A0A9X3LUX8</accession>
<sequence length="608" mass="67033">MTDQPDQSDQPQAQARGPREEATLWIERVSEKILTPYGREKFADHAKALASAEDQVNTVTLVGEVGRGKSSLANALVGRQGVSPAGVDFTTVIPVALTTPTDDLAPGQAALMSADGGVVVKLEELAQRVDRAAQRFDDFVPTRAHVALESSMMGDAVVIDAPGVGGISSMNTAVHADTERQASVVVVVTDASSPLTKPEMDFLAHAHAVNGNVVVAVTKTDKHTTRWREIVEEDKALIATHLGEEIPVIGVSSLLPFVGLQTTDSVIDEISGLGELRTEINERFTRAQSIPVTKGLKVILEGLEDVDKQIHRDIEDVREAEKLLPDLTNDLARLEELQRTSKEWERFFYSDLSLMRTRAMERLDVDVQEVKKKWSDFISKHGVKLLRKDPQHFTRLMEEDFQRAVVNTVDSFGWEVETYLREKFGASHIPDEIIGDVQSQLSLGELHTSELQNYMKDTFDPMMLMMGLSSGSTIGGLLGAVLVPGVGIVAGAGFVAITFGYRAMRQGKSHLQNWLREAANAAQKNTGNALQTFIAIAQPRISIRYSEFLAEEIKATQARIKKIEHDKNKAAEKRDRELAQLNTNLKAVQRSYRDAEILLRKIAAQEMV</sequence>
<feature type="coiled-coil region" evidence="6">
    <location>
        <begin position="546"/>
        <end position="598"/>
    </location>
</feature>
<dbReference type="InterPro" id="IPR027417">
    <property type="entry name" value="P-loop_NTPase"/>
</dbReference>
<dbReference type="InterPro" id="IPR027094">
    <property type="entry name" value="Mitofusin_fam"/>
</dbReference>
<dbReference type="RefSeq" id="WP_269966062.1">
    <property type="nucleotide sequence ID" value="NZ_JAKMUS010000016.1"/>
</dbReference>
<evidence type="ECO:0000256" key="8">
    <source>
        <dbReference type="SAM" id="Phobius"/>
    </source>
</evidence>
<comment type="subcellular location">
    <subcellularLocation>
        <location evidence="1">Membrane</location>
    </subcellularLocation>
</comment>
<dbReference type="AlphaFoldDB" id="A0A9X3LUX8"/>
<evidence type="ECO:0000256" key="4">
    <source>
        <dbReference type="ARBA" id="ARBA00023134"/>
    </source>
</evidence>
<keyword evidence="3" id="KW-0378">Hydrolase</keyword>
<dbReference type="PANTHER" id="PTHR10465">
    <property type="entry name" value="TRANSMEMBRANE GTPASE FZO1"/>
    <property type="match status" value="1"/>
</dbReference>
<keyword evidence="4" id="KW-0342">GTP-binding</keyword>
<evidence type="ECO:0000256" key="1">
    <source>
        <dbReference type="ARBA" id="ARBA00004370"/>
    </source>
</evidence>
<organism evidence="10 11">
    <name type="scientific">Corynebacterium meitnerae</name>
    <dbReference type="NCBI Taxonomy" id="2913498"/>
    <lineage>
        <taxon>Bacteria</taxon>
        <taxon>Bacillati</taxon>
        <taxon>Actinomycetota</taxon>
        <taxon>Actinomycetes</taxon>
        <taxon>Mycobacteriales</taxon>
        <taxon>Corynebacteriaceae</taxon>
        <taxon>Corynebacterium</taxon>
    </lineage>
</organism>
<comment type="caution">
    <text evidence="10">The sequence shown here is derived from an EMBL/GenBank/DDBJ whole genome shotgun (WGS) entry which is preliminary data.</text>
</comment>